<dbReference type="InterPro" id="IPR050925">
    <property type="entry name" value="Rhomboid_protease_S54"/>
</dbReference>
<dbReference type="Gene3D" id="1.20.1540.10">
    <property type="entry name" value="Rhomboid-like"/>
    <property type="match status" value="1"/>
</dbReference>
<feature type="domain" description="Peptidase S54 rhomboid" evidence="8">
    <location>
        <begin position="366"/>
        <end position="501"/>
    </location>
</feature>
<sequence>MNKNFLKNYSLKLKYILPTYFIVVFGTLAIALAFRWLFSINFSLLIIKEEYYKFWIPIILPWIPITIWLRPKLRILKFKKQNRDSVGHQFIVWLTMFAMLSISNHYLTESTAKFEALSSIENLKEGRYISVEDFQLNKSLFGVERKFDVSGKYGQYFNIDLFFVYPLKTDVALKYWYGKKYHLQISNNLSEHEKEQRFRSFYKTSIKSFKTHNYLEASYYEVLQVSTDKDAFLEAIETTDSYIPEELIIIEPKRGTYSDDNSTTLAWIFGAFGIGFLIFLFTLIFPGYNRLVHQRQLKGIKPKSDELIEMLQFLIPRDSHYITSIIIILNLLVFLIMVFSGISILSPSATELLDFGGNRRFEVLNGEWWRLFTSMFIHAGLMHIVLNIFGLVLGSIFIEPVFGKIKFLAIYLLSGICASITSIWWHDNTVSIGASGAIFGVFGALLGLLLTNAMSSESKKSIFNMLGIYVGISLLTGLAGSIDNAAHIGGLISGAILGLVIYFLDPESIKERID</sequence>
<evidence type="ECO:0000256" key="4">
    <source>
        <dbReference type="ARBA" id="ARBA00022801"/>
    </source>
</evidence>
<feature type="transmembrane region" description="Helical" evidence="7">
    <location>
        <begin position="265"/>
        <end position="288"/>
    </location>
</feature>
<comment type="similarity">
    <text evidence="2">Belongs to the peptidase S54 family.</text>
</comment>
<feature type="transmembrane region" description="Helical" evidence="7">
    <location>
        <begin position="375"/>
        <end position="398"/>
    </location>
</feature>
<keyword evidence="4 9" id="KW-0378">Hydrolase</keyword>
<dbReference type="SUPFAM" id="SSF144091">
    <property type="entry name" value="Rhomboid-like"/>
    <property type="match status" value="1"/>
</dbReference>
<feature type="transmembrane region" description="Helical" evidence="7">
    <location>
        <begin position="90"/>
        <end position="107"/>
    </location>
</feature>
<evidence type="ECO:0000256" key="6">
    <source>
        <dbReference type="ARBA" id="ARBA00023136"/>
    </source>
</evidence>
<dbReference type="EMBL" id="JAZHOU010000002">
    <property type="protein sequence ID" value="MEF3078578.1"/>
    <property type="molecule type" value="Genomic_DNA"/>
</dbReference>
<feature type="transmembrane region" description="Helical" evidence="7">
    <location>
        <begin position="462"/>
        <end position="479"/>
    </location>
</feature>
<reference evidence="9 10" key="1">
    <citation type="submission" date="2024-02" db="EMBL/GenBank/DDBJ databases">
        <title>Winogradskyella poriferorum JCM 12885.</title>
        <authorList>
            <person name="Zhang D.-F."/>
            <person name="Fu Z.-Y."/>
        </authorList>
    </citation>
    <scope>NUCLEOTIDE SEQUENCE [LARGE SCALE GENOMIC DNA]</scope>
    <source>
        <strain evidence="9 10">JCM 12885</strain>
    </source>
</reference>
<feature type="transmembrane region" description="Helical" evidence="7">
    <location>
        <begin position="20"/>
        <end position="46"/>
    </location>
</feature>
<feature type="transmembrane region" description="Helical" evidence="7">
    <location>
        <begin position="485"/>
        <end position="504"/>
    </location>
</feature>
<feature type="transmembrane region" description="Helical" evidence="7">
    <location>
        <begin position="52"/>
        <end position="69"/>
    </location>
</feature>
<comment type="subcellular location">
    <subcellularLocation>
        <location evidence="1">Membrane</location>
        <topology evidence="1">Multi-pass membrane protein</topology>
    </subcellularLocation>
</comment>
<evidence type="ECO:0000256" key="5">
    <source>
        <dbReference type="ARBA" id="ARBA00022989"/>
    </source>
</evidence>
<dbReference type="RefSeq" id="WP_331809364.1">
    <property type="nucleotide sequence ID" value="NZ_JAZHOU010000002.1"/>
</dbReference>
<feature type="transmembrane region" description="Helical" evidence="7">
    <location>
        <begin position="321"/>
        <end position="345"/>
    </location>
</feature>
<dbReference type="InterPro" id="IPR035952">
    <property type="entry name" value="Rhomboid-like_sf"/>
</dbReference>
<dbReference type="Proteomes" id="UP001356704">
    <property type="component" value="Unassembled WGS sequence"/>
</dbReference>
<keyword evidence="9" id="KW-0645">Protease</keyword>
<dbReference type="Pfam" id="PF01694">
    <property type="entry name" value="Rhomboid"/>
    <property type="match status" value="1"/>
</dbReference>
<gene>
    <name evidence="9" type="ORF">V1468_06160</name>
</gene>
<keyword evidence="10" id="KW-1185">Reference proteome</keyword>
<dbReference type="EC" id="3.4.21.-" evidence="9"/>
<evidence type="ECO:0000256" key="1">
    <source>
        <dbReference type="ARBA" id="ARBA00004141"/>
    </source>
</evidence>
<evidence type="ECO:0000256" key="3">
    <source>
        <dbReference type="ARBA" id="ARBA00022692"/>
    </source>
</evidence>
<feature type="transmembrane region" description="Helical" evidence="7">
    <location>
        <begin position="431"/>
        <end position="450"/>
    </location>
</feature>
<evidence type="ECO:0000313" key="9">
    <source>
        <dbReference type="EMBL" id="MEF3078578.1"/>
    </source>
</evidence>
<feature type="transmembrane region" description="Helical" evidence="7">
    <location>
        <begin position="405"/>
        <end position="425"/>
    </location>
</feature>
<evidence type="ECO:0000313" key="10">
    <source>
        <dbReference type="Proteomes" id="UP001356704"/>
    </source>
</evidence>
<evidence type="ECO:0000256" key="7">
    <source>
        <dbReference type="SAM" id="Phobius"/>
    </source>
</evidence>
<keyword evidence="6 7" id="KW-0472">Membrane</keyword>
<evidence type="ECO:0000256" key="2">
    <source>
        <dbReference type="ARBA" id="ARBA00009045"/>
    </source>
</evidence>
<keyword evidence="3 7" id="KW-0812">Transmembrane</keyword>
<dbReference type="PANTHER" id="PTHR43731">
    <property type="entry name" value="RHOMBOID PROTEASE"/>
    <property type="match status" value="1"/>
</dbReference>
<protein>
    <submittedName>
        <fullName evidence="9">Rhomboid family intramembrane serine protease</fullName>
        <ecNumber evidence="9">3.4.21.-</ecNumber>
    </submittedName>
</protein>
<accession>A0ABU7W502</accession>
<dbReference type="GO" id="GO:0008233">
    <property type="term" value="F:peptidase activity"/>
    <property type="evidence" value="ECO:0007669"/>
    <property type="project" value="UniProtKB-KW"/>
</dbReference>
<proteinExistence type="inferred from homology"/>
<organism evidence="9 10">
    <name type="scientific">Winogradskyella poriferorum</name>
    <dbReference type="NCBI Taxonomy" id="307627"/>
    <lineage>
        <taxon>Bacteria</taxon>
        <taxon>Pseudomonadati</taxon>
        <taxon>Bacteroidota</taxon>
        <taxon>Flavobacteriia</taxon>
        <taxon>Flavobacteriales</taxon>
        <taxon>Flavobacteriaceae</taxon>
        <taxon>Winogradskyella</taxon>
    </lineage>
</organism>
<dbReference type="PANTHER" id="PTHR43731:SF14">
    <property type="entry name" value="PRESENILIN-ASSOCIATED RHOMBOID-LIKE PROTEIN, MITOCHONDRIAL"/>
    <property type="match status" value="1"/>
</dbReference>
<dbReference type="InterPro" id="IPR022764">
    <property type="entry name" value="Peptidase_S54_rhomboid_dom"/>
</dbReference>
<keyword evidence="5 7" id="KW-1133">Transmembrane helix</keyword>
<comment type="caution">
    <text evidence="9">The sequence shown here is derived from an EMBL/GenBank/DDBJ whole genome shotgun (WGS) entry which is preliminary data.</text>
</comment>
<dbReference type="GO" id="GO:0006508">
    <property type="term" value="P:proteolysis"/>
    <property type="evidence" value="ECO:0007669"/>
    <property type="project" value="UniProtKB-KW"/>
</dbReference>
<evidence type="ECO:0000259" key="8">
    <source>
        <dbReference type="Pfam" id="PF01694"/>
    </source>
</evidence>
<name>A0ABU7W502_9FLAO</name>